<dbReference type="Gene3D" id="2.60.40.10">
    <property type="entry name" value="Immunoglobulins"/>
    <property type="match status" value="1"/>
</dbReference>
<evidence type="ECO:0000259" key="1">
    <source>
        <dbReference type="Pfam" id="PF01345"/>
    </source>
</evidence>
<dbReference type="Pfam" id="PF10633">
    <property type="entry name" value="NPCBM_assoc"/>
    <property type="match status" value="1"/>
</dbReference>
<proteinExistence type="predicted"/>
<comment type="caution">
    <text evidence="3">The sequence shown here is derived from an EMBL/GenBank/DDBJ whole genome shotgun (WGS) entry which is preliminary data.</text>
</comment>
<feature type="non-terminal residue" evidence="3">
    <location>
        <position position="1"/>
    </location>
</feature>
<name>A0A7V2F385_UNCEI</name>
<dbReference type="InterPro" id="IPR018905">
    <property type="entry name" value="A-galactase_NEW3"/>
</dbReference>
<dbReference type="Proteomes" id="UP000886069">
    <property type="component" value="Unassembled WGS sequence"/>
</dbReference>
<dbReference type="PANTHER" id="PTHR39198">
    <property type="entry name" value="HYPOTHETICAL MEMBRANE PROTEIN, CONSERVED"/>
    <property type="match status" value="1"/>
</dbReference>
<dbReference type="Pfam" id="PF01345">
    <property type="entry name" value="DUF11"/>
    <property type="match status" value="1"/>
</dbReference>
<dbReference type="AlphaFoldDB" id="A0A7V2F385"/>
<dbReference type="InterPro" id="IPR013783">
    <property type="entry name" value="Ig-like_fold"/>
</dbReference>
<evidence type="ECO:0000313" key="3">
    <source>
        <dbReference type="EMBL" id="HER43547.1"/>
    </source>
</evidence>
<protein>
    <submittedName>
        <fullName evidence="3">DUF11 domain-containing protein</fullName>
    </submittedName>
</protein>
<feature type="domain" description="DUF11" evidence="1">
    <location>
        <begin position="583"/>
        <end position="633"/>
    </location>
</feature>
<sequence>GVPGQTVLFPIVIQNEGTVPDSFTLTWTRPANRWTAVLTDGVNDYALPWTTPVMTPGEARTYYLAVTISDRADYTSYLSLLDAVSSTDGRISESVSAVVAVGSANEIDLWIDGGGDDVYGLIGTGLGGFSVREAGPGETIFFTITLENESGTDLFDLSWAAPPGWEVLIGDSTSTMRGAASGVYLLEVRVPALCPDGTFDIILDGRKADKPYLVDSVTGRIIVANSYAVDALIDGYGDDVYGAPGSGGGGLSQQSAPAGTGAAFALELQNEGSAPDAYGIAWSAPAGWNADIGGSPSPCSTAQIAAGGSAGFVFDVDVPSAAAPGDYDIIIDIVSSVDPNSVESVTARVTVTAATAFIAVTVFDDEDHDGLRDEGEPGLSGVSVLVTDPAGDIAAATGAGGTFLFEVGAGVPRVAVETTPPGYYSLSPDTVPVAALSAGDTARVFFADVMGPIFTPNQNTSAPAGGFADFAHTIAAGTAGQASLSAAPPAGWVEAFYRDNNGDGLLDSGDTMLSSADLDLDPAVPGRDVVPVIMRIYIPPAVPAGTVEVIGVRLEQVFAGTAVTARADLLDGVQVLAAASGLLRLVKEADLAAAQPGEAITYTISFSNPGTESVQEIEIIDILPDEVDIVTDAFGPGGDIAWISGAATAYLTADPADPDEALYDPASRSLRIVLSRRAPFALGPGEEGRIVFRVRIR</sequence>
<dbReference type="InterPro" id="IPR001434">
    <property type="entry name" value="OmcB-like_DUF11"/>
</dbReference>
<dbReference type="SUPFAM" id="SSF117074">
    <property type="entry name" value="Hypothetical protein PA1324"/>
    <property type="match status" value="1"/>
</dbReference>
<evidence type="ECO:0000259" key="2">
    <source>
        <dbReference type="Pfam" id="PF10633"/>
    </source>
</evidence>
<dbReference type="EMBL" id="DSEC01000260">
    <property type="protein sequence ID" value="HER43547.1"/>
    <property type="molecule type" value="Genomic_DNA"/>
</dbReference>
<accession>A0A7V2F385</accession>
<feature type="domain" description="Alpha-galactosidase NEW3" evidence="2">
    <location>
        <begin position="258"/>
        <end position="330"/>
    </location>
</feature>
<dbReference type="NCBIfam" id="TIGR01451">
    <property type="entry name" value="B_ant_repeat"/>
    <property type="match status" value="1"/>
</dbReference>
<dbReference type="InterPro" id="IPR047589">
    <property type="entry name" value="DUF11_rpt"/>
</dbReference>
<gene>
    <name evidence="3" type="ORF">ENO08_03715</name>
</gene>
<organism evidence="3">
    <name type="scientific">Eiseniibacteriota bacterium</name>
    <dbReference type="NCBI Taxonomy" id="2212470"/>
    <lineage>
        <taxon>Bacteria</taxon>
        <taxon>Candidatus Eiseniibacteriota</taxon>
    </lineage>
</organism>
<reference evidence="3" key="1">
    <citation type="journal article" date="2020" name="mSystems">
        <title>Genome- and Community-Level Interaction Insights into Carbon Utilization and Element Cycling Functions of Hydrothermarchaeota in Hydrothermal Sediment.</title>
        <authorList>
            <person name="Zhou Z."/>
            <person name="Liu Y."/>
            <person name="Xu W."/>
            <person name="Pan J."/>
            <person name="Luo Z.H."/>
            <person name="Li M."/>
        </authorList>
    </citation>
    <scope>NUCLEOTIDE SEQUENCE [LARGE SCALE GENOMIC DNA]</scope>
    <source>
        <strain evidence="3">SpSt-1233</strain>
    </source>
</reference>
<dbReference type="PANTHER" id="PTHR39198:SF1">
    <property type="entry name" value="ALPHA-GALACTOSIDASE NEW3 DOMAIN-CONTAINING PROTEIN"/>
    <property type="match status" value="1"/>
</dbReference>